<dbReference type="STRING" id="436010.A0A166A6N4"/>
<evidence type="ECO:0000313" key="1">
    <source>
        <dbReference type="EMBL" id="KZP11299.1"/>
    </source>
</evidence>
<reference evidence="1 2" key="1">
    <citation type="journal article" date="2016" name="Mol. Biol. Evol.">
        <title>Comparative Genomics of Early-Diverging Mushroom-Forming Fungi Provides Insights into the Origins of Lignocellulose Decay Capabilities.</title>
        <authorList>
            <person name="Nagy L.G."/>
            <person name="Riley R."/>
            <person name="Tritt A."/>
            <person name="Adam C."/>
            <person name="Daum C."/>
            <person name="Floudas D."/>
            <person name="Sun H."/>
            <person name="Yadav J.S."/>
            <person name="Pangilinan J."/>
            <person name="Larsson K.H."/>
            <person name="Matsuura K."/>
            <person name="Barry K."/>
            <person name="Labutti K."/>
            <person name="Kuo R."/>
            <person name="Ohm R.A."/>
            <person name="Bhattacharya S.S."/>
            <person name="Shirouzu T."/>
            <person name="Yoshinaga Y."/>
            <person name="Martin F.M."/>
            <person name="Grigoriev I.V."/>
            <person name="Hibbett D.S."/>
        </authorList>
    </citation>
    <scope>NUCLEOTIDE SEQUENCE [LARGE SCALE GENOMIC DNA]</scope>
    <source>
        <strain evidence="1 2">CBS 109695</strain>
    </source>
</reference>
<sequence length="110" mass="12478">MNTVNTSTGFSGFQLKMGRPPRVIPPLVPADLPKDLRGTSEALIAKTLQTDEMEAMDNLLQAKVQQAFYSNSYRGPKVVYKVRDKVILSTMNRRTLFKKKNEKRAAKFFP</sequence>
<accession>A0A166A6N4</accession>
<dbReference type="OrthoDB" id="3268967at2759"/>
<dbReference type="EMBL" id="KV417665">
    <property type="protein sequence ID" value="KZP11299.1"/>
    <property type="molecule type" value="Genomic_DNA"/>
</dbReference>
<keyword evidence="2" id="KW-1185">Reference proteome</keyword>
<organism evidence="1 2">
    <name type="scientific">Athelia psychrophila</name>
    <dbReference type="NCBI Taxonomy" id="1759441"/>
    <lineage>
        <taxon>Eukaryota</taxon>
        <taxon>Fungi</taxon>
        <taxon>Dikarya</taxon>
        <taxon>Basidiomycota</taxon>
        <taxon>Agaricomycotina</taxon>
        <taxon>Agaricomycetes</taxon>
        <taxon>Agaricomycetidae</taxon>
        <taxon>Atheliales</taxon>
        <taxon>Atheliaceae</taxon>
        <taxon>Athelia</taxon>
    </lineage>
</organism>
<gene>
    <name evidence="1" type="ORF">FIBSPDRAFT_756917</name>
</gene>
<protein>
    <submittedName>
        <fullName evidence="1">Uncharacterized protein</fullName>
    </submittedName>
</protein>
<dbReference type="AlphaFoldDB" id="A0A166A6N4"/>
<proteinExistence type="predicted"/>
<name>A0A166A6N4_9AGAM</name>
<dbReference type="Proteomes" id="UP000076532">
    <property type="component" value="Unassembled WGS sequence"/>
</dbReference>
<evidence type="ECO:0000313" key="2">
    <source>
        <dbReference type="Proteomes" id="UP000076532"/>
    </source>
</evidence>